<dbReference type="AlphaFoldDB" id="A0A938BIR8"/>
<dbReference type="Proteomes" id="UP000703893">
    <property type="component" value="Unassembled WGS sequence"/>
</dbReference>
<name>A0A938BIR8_9BACT</name>
<dbReference type="InterPro" id="IPR013221">
    <property type="entry name" value="Mur_ligase_cen"/>
</dbReference>
<feature type="domain" description="Mur ligase C-terminal" evidence="1">
    <location>
        <begin position="176"/>
        <end position="302"/>
    </location>
</feature>
<organism evidence="3 4">
    <name type="scientific">Candidatus Tanganyikabacteria bacterium</name>
    <dbReference type="NCBI Taxonomy" id="2961651"/>
    <lineage>
        <taxon>Bacteria</taxon>
        <taxon>Bacillati</taxon>
        <taxon>Candidatus Sericytochromatia</taxon>
        <taxon>Candidatus Tanganyikabacteria</taxon>
    </lineage>
</organism>
<proteinExistence type="predicted"/>
<sequence>AVLETARGGLFKRGMAFDWCDVGAVLNVRDDHLGQHGAESLEDLARVKRLLAQRAKGHAVLNADDPLCRDMAQEVPEGTKVTYFSMEDRHPFVEEHLMKGGSAVYLRRNMIMVAYGEHRMPLVEAEKIPVTMRGFARHNVENLLGAVAILMHTGLSQEQIVNGLASFQSTIDQNPGRMNLVRVRDFTVLIDYAHNPDSYRAICDTVNLMEHRKLIGVITAPGDRYDEKLKEVGRICAGTFDELVVREMTDLRGRPPGATAEVIKQGVLDAGFPVDRLHVVLPEAESINYGMRLAKEGDLVVIGCADTEEAIDTVLKEASGYGPAPSYPVSMPTRQFAS</sequence>
<evidence type="ECO:0000313" key="3">
    <source>
        <dbReference type="EMBL" id="MBM3274607.1"/>
    </source>
</evidence>
<dbReference type="GO" id="GO:0005524">
    <property type="term" value="F:ATP binding"/>
    <property type="evidence" value="ECO:0007669"/>
    <property type="project" value="InterPro"/>
</dbReference>
<gene>
    <name evidence="3" type="ORF">FJZ00_05620</name>
</gene>
<accession>A0A938BIR8</accession>
<evidence type="ECO:0000259" key="1">
    <source>
        <dbReference type="Pfam" id="PF02875"/>
    </source>
</evidence>
<dbReference type="Pfam" id="PF02875">
    <property type="entry name" value="Mur_ligase_C"/>
    <property type="match status" value="1"/>
</dbReference>
<comment type="caution">
    <text evidence="3">The sequence shown here is derived from an EMBL/GenBank/DDBJ whole genome shotgun (WGS) entry which is preliminary data.</text>
</comment>
<dbReference type="GO" id="GO:0016881">
    <property type="term" value="F:acid-amino acid ligase activity"/>
    <property type="evidence" value="ECO:0007669"/>
    <property type="project" value="InterPro"/>
</dbReference>
<dbReference type="Pfam" id="PF08245">
    <property type="entry name" value="Mur_ligase_M"/>
    <property type="match status" value="1"/>
</dbReference>
<dbReference type="Gene3D" id="3.40.1190.10">
    <property type="entry name" value="Mur-like, catalytic domain"/>
    <property type="match status" value="1"/>
</dbReference>
<evidence type="ECO:0000313" key="4">
    <source>
        <dbReference type="Proteomes" id="UP000703893"/>
    </source>
</evidence>
<dbReference type="EMBL" id="VGJX01000268">
    <property type="protein sequence ID" value="MBM3274607.1"/>
    <property type="molecule type" value="Genomic_DNA"/>
</dbReference>
<dbReference type="SUPFAM" id="SSF53244">
    <property type="entry name" value="MurD-like peptide ligases, peptide-binding domain"/>
    <property type="match status" value="1"/>
</dbReference>
<dbReference type="Gene3D" id="3.90.190.20">
    <property type="entry name" value="Mur ligase, C-terminal domain"/>
    <property type="match status" value="1"/>
</dbReference>
<feature type="domain" description="Mur ligase central" evidence="2">
    <location>
        <begin position="2"/>
        <end position="149"/>
    </location>
</feature>
<evidence type="ECO:0000259" key="2">
    <source>
        <dbReference type="Pfam" id="PF08245"/>
    </source>
</evidence>
<dbReference type="InterPro" id="IPR004101">
    <property type="entry name" value="Mur_ligase_C"/>
</dbReference>
<dbReference type="PANTHER" id="PTHR23135:SF18">
    <property type="entry name" value="CYANOPHYCIN SYNTHETASE"/>
    <property type="match status" value="1"/>
</dbReference>
<feature type="non-terminal residue" evidence="3">
    <location>
        <position position="1"/>
    </location>
</feature>
<reference evidence="3 4" key="1">
    <citation type="submission" date="2019-03" db="EMBL/GenBank/DDBJ databases">
        <title>Lake Tanganyika Metagenome-Assembled Genomes (MAGs).</title>
        <authorList>
            <person name="Tran P."/>
        </authorList>
    </citation>
    <scope>NUCLEOTIDE SEQUENCE [LARGE SCALE GENOMIC DNA]</scope>
    <source>
        <strain evidence="3">K_DeepCast_65m_m2_236</strain>
    </source>
</reference>
<dbReference type="InterPro" id="IPR036565">
    <property type="entry name" value="Mur-like_cat_sf"/>
</dbReference>
<dbReference type="InterPro" id="IPR036615">
    <property type="entry name" value="Mur_ligase_C_dom_sf"/>
</dbReference>
<protein>
    <submittedName>
        <fullName evidence="3">Cyanophycin synthetase</fullName>
    </submittedName>
</protein>
<dbReference type="SUPFAM" id="SSF53623">
    <property type="entry name" value="MurD-like peptide ligases, catalytic domain"/>
    <property type="match status" value="1"/>
</dbReference>
<dbReference type="PANTHER" id="PTHR23135">
    <property type="entry name" value="MUR LIGASE FAMILY MEMBER"/>
    <property type="match status" value="1"/>
</dbReference>